<accession>A0A7X3SHR3</accession>
<gene>
    <name evidence="1" type="ORF">GN277_04520</name>
</gene>
<comment type="caution">
    <text evidence="1">The sequence shown here is derived from an EMBL/GenBank/DDBJ whole genome shotgun (WGS) entry which is preliminary data.</text>
</comment>
<dbReference type="AlphaFoldDB" id="A0A7X3SHR3"/>
<dbReference type="RefSeq" id="WP_159750016.1">
    <property type="nucleotide sequence ID" value="NZ_WUQX01000001.1"/>
</dbReference>
<protein>
    <submittedName>
        <fullName evidence="1">Uncharacterized protein</fullName>
    </submittedName>
</protein>
<evidence type="ECO:0000313" key="2">
    <source>
        <dbReference type="Proteomes" id="UP000460412"/>
    </source>
</evidence>
<organism evidence="1 2">
    <name type="scientific">Sporofaciens musculi</name>
    <dbReference type="NCBI Taxonomy" id="2681861"/>
    <lineage>
        <taxon>Bacteria</taxon>
        <taxon>Bacillati</taxon>
        <taxon>Bacillota</taxon>
        <taxon>Clostridia</taxon>
        <taxon>Lachnospirales</taxon>
        <taxon>Lachnospiraceae</taxon>
        <taxon>Sporofaciens</taxon>
    </lineage>
</organism>
<proteinExistence type="predicted"/>
<sequence>MKKIIITTILSFLTLTIIYLQWGRDMEICNTRPETSKNAYFEDVTLIANKLYIFDKYDFAESVIQKCVDNSWKEVRFSYDIAGYPNELCIDVYINSFDFEHRENAFRITYSQDSKFKYKYNIKDNPEKFTITIE</sequence>
<dbReference type="EMBL" id="WUQX01000001">
    <property type="protein sequence ID" value="MXP74665.1"/>
    <property type="molecule type" value="Genomic_DNA"/>
</dbReference>
<name>A0A7X3SHR3_9FIRM</name>
<keyword evidence="2" id="KW-1185">Reference proteome</keyword>
<reference evidence="1 2" key="1">
    <citation type="submission" date="2019-12" db="EMBL/GenBank/DDBJ databases">
        <title>Sporaefaciens musculi gen. nov., sp. nov., a novel bacterium isolated from the caecum of an obese mouse.</title>
        <authorList>
            <person name="Rasmussen T.S."/>
            <person name="Streidl T."/>
            <person name="Hitch T.C.A."/>
            <person name="Wortmann E."/>
            <person name="Deptula P."/>
            <person name="Hansen M."/>
            <person name="Nielsen D.S."/>
            <person name="Clavel T."/>
            <person name="Vogensen F.K."/>
        </authorList>
    </citation>
    <scope>NUCLEOTIDE SEQUENCE [LARGE SCALE GENOMIC DNA]</scope>
    <source>
        <strain evidence="1 2">WCA-9-b2</strain>
    </source>
</reference>
<evidence type="ECO:0000313" key="1">
    <source>
        <dbReference type="EMBL" id="MXP74665.1"/>
    </source>
</evidence>
<dbReference type="Proteomes" id="UP000460412">
    <property type="component" value="Unassembled WGS sequence"/>
</dbReference>